<accession>A0A545UN99</accession>
<keyword evidence="4" id="KW-1185">Reference proteome</keyword>
<gene>
    <name evidence="3" type="ORF">IF1G_10460</name>
</gene>
<dbReference type="EMBL" id="SPUK01000022">
    <property type="protein sequence ID" value="TQV90939.1"/>
    <property type="molecule type" value="Genomic_DNA"/>
</dbReference>
<evidence type="ECO:0008006" key="5">
    <source>
        <dbReference type="Google" id="ProtNLM"/>
    </source>
</evidence>
<sequence>MHPKSLLTSSFLFGHFLAAEAVNPIFGAFATPSCEACLDDAFASCPGDYKTRTYAECMCAGIGGEGGYKMVSCVAGSCDFNINENKNAAISHATYCVGFFKEFCTKSENNLPQSVYERECLSSTTEPAGTSPTSTGRTASTSMTGGLPSSSALTSKMAAPSQTKSASFAAAAAVPAWVLAAGFCAQAIVIHV</sequence>
<name>A0A545UN99_9HYPO</name>
<evidence type="ECO:0000256" key="1">
    <source>
        <dbReference type="SAM" id="MobiDB-lite"/>
    </source>
</evidence>
<evidence type="ECO:0000256" key="2">
    <source>
        <dbReference type="SAM" id="SignalP"/>
    </source>
</evidence>
<feature type="region of interest" description="Disordered" evidence="1">
    <location>
        <begin position="123"/>
        <end position="153"/>
    </location>
</feature>
<evidence type="ECO:0000313" key="3">
    <source>
        <dbReference type="EMBL" id="TQV90939.1"/>
    </source>
</evidence>
<keyword evidence="2" id="KW-0732">Signal</keyword>
<dbReference type="Proteomes" id="UP000315783">
    <property type="component" value="Unassembled WGS sequence"/>
</dbReference>
<proteinExistence type="predicted"/>
<protein>
    <recommendedName>
        <fullName evidence="5">Extracellular membrane protein CFEM domain-containing protein</fullName>
    </recommendedName>
</protein>
<feature type="signal peptide" evidence="2">
    <location>
        <begin position="1"/>
        <end position="21"/>
    </location>
</feature>
<evidence type="ECO:0000313" key="4">
    <source>
        <dbReference type="Proteomes" id="UP000315783"/>
    </source>
</evidence>
<organism evidence="3 4">
    <name type="scientific">Cordyceps javanica</name>
    <dbReference type="NCBI Taxonomy" id="43265"/>
    <lineage>
        <taxon>Eukaryota</taxon>
        <taxon>Fungi</taxon>
        <taxon>Dikarya</taxon>
        <taxon>Ascomycota</taxon>
        <taxon>Pezizomycotina</taxon>
        <taxon>Sordariomycetes</taxon>
        <taxon>Hypocreomycetidae</taxon>
        <taxon>Hypocreales</taxon>
        <taxon>Cordycipitaceae</taxon>
        <taxon>Cordyceps</taxon>
    </lineage>
</organism>
<dbReference type="AlphaFoldDB" id="A0A545UN99"/>
<comment type="caution">
    <text evidence="3">The sequence shown here is derived from an EMBL/GenBank/DDBJ whole genome shotgun (WGS) entry which is preliminary data.</text>
</comment>
<reference evidence="3 4" key="1">
    <citation type="journal article" date="2019" name="Appl. Microbiol. Biotechnol.">
        <title>Genome sequence of Isaria javanica and comparative genome analysis insights into family S53 peptidase evolution in fungal entomopathogens.</title>
        <authorList>
            <person name="Lin R."/>
            <person name="Zhang X."/>
            <person name="Xin B."/>
            <person name="Zou M."/>
            <person name="Gao Y."/>
            <person name="Qin F."/>
            <person name="Hu Q."/>
            <person name="Xie B."/>
            <person name="Cheng X."/>
        </authorList>
    </citation>
    <scope>NUCLEOTIDE SEQUENCE [LARGE SCALE GENOMIC DNA]</scope>
    <source>
        <strain evidence="3 4">IJ1G</strain>
    </source>
</reference>
<dbReference type="STRING" id="43265.A0A545UN99"/>
<feature type="chain" id="PRO_5022080984" description="Extracellular membrane protein CFEM domain-containing protein" evidence="2">
    <location>
        <begin position="22"/>
        <end position="192"/>
    </location>
</feature>